<dbReference type="PhylomeDB" id="A8DVR7"/>
<dbReference type="Pfam" id="PF00255">
    <property type="entry name" value="GSHPx"/>
    <property type="match status" value="1"/>
</dbReference>
<gene>
    <name evidence="4" type="ORF">NEMVEDRAFT_v1g9969</name>
</gene>
<feature type="non-terminal residue" evidence="4">
    <location>
        <position position="1"/>
    </location>
</feature>
<evidence type="ECO:0000313" key="4">
    <source>
        <dbReference type="EMBL" id="EDO25692.1"/>
    </source>
</evidence>
<name>A8DVR7_NEMVE</name>
<protein>
    <submittedName>
        <fullName evidence="4">Uncharacterized protein</fullName>
    </submittedName>
</protein>
<dbReference type="InterPro" id="IPR036249">
    <property type="entry name" value="Thioredoxin-like_sf"/>
</dbReference>
<accession>A8DVR7</accession>
<dbReference type="eggNOG" id="KOG1651">
    <property type="taxonomic scope" value="Eukaryota"/>
</dbReference>
<keyword evidence="5" id="KW-1185">Reference proteome</keyword>
<keyword evidence="2" id="KW-0575">Peroxidase</keyword>
<evidence type="ECO:0000313" key="5">
    <source>
        <dbReference type="Proteomes" id="UP000001593"/>
    </source>
</evidence>
<dbReference type="GO" id="GO:0006979">
    <property type="term" value="P:response to oxidative stress"/>
    <property type="evidence" value="ECO:0007669"/>
    <property type="project" value="InterPro"/>
</dbReference>
<dbReference type="Gene3D" id="3.40.30.10">
    <property type="entry name" value="Glutaredoxin"/>
    <property type="match status" value="1"/>
</dbReference>
<dbReference type="AlphaFoldDB" id="A8DVR7"/>
<dbReference type="GO" id="GO:0004601">
    <property type="term" value="F:peroxidase activity"/>
    <property type="evidence" value="ECO:0007669"/>
    <property type="project" value="UniProtKB-KW"/>
</dbReference>
<dbReference type="InterPro" id="IPR000889">
    <property type="entry name" value="Glutathione_peroxidase"/>
</dbReference>
<sequence>QFGLQEPGDNYYEIMNGLTYIRPGKGYIPHFPLLEKKDVNGENENEVYTFLK</sequence>
<dbReference type="STRING" id="45351.A8DVR7"/>
<evidence type="ECO:0000256" key="1">
    <source>
        <dbReference type="ARBA" id="ARBA00006926"/>
    </source>
</evidence>
<dbReference type="SUPFAM" id="SSF52833">
    <property type="entry name" value="Thioredoxin-like"/>
    <property type="match status" value="1"/>
</dbReference>
<feature type="non-terminal residue" evidence="4">
    <location>
        <position position="52"/>
    </location>
</feature>
<evidence type="ECO:0000256" key="3">
    <source>
        <dbReference type="ARBA" id="ARBA00023002"/>
    </source>
</evidence>
<dbReference type="PROSITE" id="PS51355">
    <property type="entry name" value="GLUTATHIONE_PEROXID_3"/>
    <property type="match status" value="1"/>
</dbReference>
<keyword evidence="3" id="KW-0560">Oxidoreductase</keyword>
<organism evidence="4 5">
    <name type="scientific">Nematostella vectensis</name>
    <name type="common">Starlet sea anemone</name>
    <dbReference type="NCBI Taxonomy" id="45351"/>
    <lineage>
        <taxon>Eukaryota</taxon>
        <taxon>Metazoa</taxon>
        <taxon>Cnidaria</taxon>
        <taxon>Anthozoa</taxon>
        <taxon>Hexacorallia</taxon>
        <taxon>Actiniaria</taxon>
        <taxon>Edwardsiidae</taxon>
        <taxon>Nematostella</taxon>
    </lineage>
</organism>
<dbReference type="HOGENOM" id="CLU_198657_0_0_1"/>
<proteinExistence type="inferred from homology"/>
<dbReference type="EMBL" id="DS478543">
    <property type="protein sequence ID" value="EDO25692.1"/>
    <property type="molecule type" value="Genomic_DNA"/>
</dbReference>
<evidence type="ECO:0000256" key="2">
    <source>
        <dbReference type="ARBA" id="ARBA00022559"/>
    </source>
</evidence>
<dbReference type="Proteomes" id="UP000001593">
    <property type="component" value="Unassembled WGS sequence"/>
</dbReference>
<dbReference type="InParanoid" id="A8DVR7"/>
<reference evidence="4 5" key="1">
    <citation type="journal article" date="2007" name="Science">
        <title>Sea anemone genome reveals ancestral eumetazoan gene repertoire and genomic organization.</title>
        <authorList>
            <person name="Putnam N.H."/>
            <person name="Srivastava M."/>
            <person name="Hellsten U."/>
            <person name="Dirks B."/>
            <person name="Chapman J."/>
            <person name="Salamov A."/>
            <person name="Terry A."/>
            <person name="Shapiro H."/>
            <person name="Lindquist E."/>
            <person name="Kapitonov V.V."/>
            <person name="Jurka J."/>
            <person name="Genikhovich G."/>
            <person name="Grigoriev I.V."/>
            <person name="Lucas S.M."/>
            <person name="Steele R.E."/>
            <person name="Finnerty J.R."/>
            <person name="Technau U."/>
            <person name="Martindale M.Q."/>
            <person name="Rokhsar D.S."/>
        </authorList>
    </citation>
    <scope>NUCLEOTIDE SEQUENCE [LARGE SCALE GENOMIC DNA]</scope>
    <source>
        <strain evidence="5">CH2 X CH6</strain>
    </source>
</reference>
<comment type="similarity">
    <text evidence="1">Belongs to the glutathione peroxidase family.</text>
</comment>